<gene>
    <name evidence="1" type="ORF">Q3404_02865</name>
</gene>
<evidence type="ECO:0000313" key="2">
    <source>
        <dbReference type="Proteomes" id="UP001171299"/>
    </source>
</evidence>
<evidence type="ECO:0000313" key="1">
    <source>
        <dbReference type="EMBL" id="MDO6405505.1"/>
    </source>
</evidence>
<dbReference type="Proteomes" id="UP001171299">
    <property type="component" value="Unassembled WGS sequence"/>
</dbReference>
<protein>
    <submittedName>
        <fullName evidence="1">Uncharacterized protein</fullName>
    </submittedName>
</protein>
<reference evidence="1" key="1">
    <citation type="submission" date="2023-07" db="EMBL/GenBank/DDBJ databases">
        <title>The extreme plant-growth-promoting properties of Pantoea phytobeneficialis PF55 revealed by functional and genomic analysis.</title>
        <authorList>
            <person name="Nascimento F.X."/>
            <person name="Marcio R.J."/>
        </authorList>
    </citation>
    <scope>NUCLEOTIDE SEQUENCE</scope>
    <source>
        <strain evidence="1">PF55</strain>
    </source>
</reference>
<name>A0ABT8XPY1_9GAMM</name>
<comment type="caution">
    <text evidence="1">The sequence shown here is derived from an EMBL/GenBank/DDBJ whole genome shotgun (WGS) entry which is preliminary data.</text>
</comment>
<organism evidence="1 2">
    <name type="scientific">Pantoea phytobeneficialis</name>
    <dbReference type="NCBI Taxonomy" id="2052056"/>
    <lineage>
        <taxon>Bacteria</taxon>
        <taxon>Pseudomonadati</taxon>
        <taxon>Pseudomonadota</taxon>
        <taxon>Gammaproteobacteria</taxon>
        <taxon>Enterobacterales</taxon>
        <taxon>Erwiniaceae</taxon>
        <taxon>Pantoea</taxon>
    </lineage>
</organism>
<accession>A0ABT8XPY1</accession>
<sequence length="92" mass="10185">MSRMVRITAANASTFYSSIPGCLRSCSVLKGDVDDKPFGNVEYTLAKSNKYHYLSRSARIECSSKAKNTGKKSKVNFNLSMIARQGDLNLNQ</sequence>
<dbReference type="EMBL" id="JAUOOM010000002">
    <property type="protein sequence ID" value="MDO6405505.1"/>
    <property type="molecule type" value="Genomic_DNA"/>
</dbReference>
<keyword evidence="2" id="KW-1185">Reference proteome</keyword>
<proteinExistence type="predicted"/>
<dbReference type="RefSeq" id="WP_208723493.1">
    <property type="nucleotide sequence ID" value="NZ_CP024636.1"/>
</dbReference>